<evidence type="ECO:0000313" key="1">
    <source>
        <dbReference type="EMBL" id="RZT02911.1"/>
    </source>
</evidence>
<sequence length="82" mass="9592">MFRYAVCNQSDEAIFEKQCKALEKAVPGLVKKELLHDVDDSKTQIYMLNQNRVYVHNSIYLDEVYVESDVDLLQFFPKTTSQ</sequence>
<dbReference type="Proteomes" id="UP000292927">
    <property type="component" value="Unassembled WGS sequence"/>
</dbReference>
<keyword evidence="2" id="KW-1185">Reference proteome</keyword>
<name>A0A4Q7PPH7_9FIRM</name>
<proteinExistence type="predicted"/>
<dbReference type="AlphaFoldDB" id="A0A4Q7PPH7"/>
<comment type="caution">
    <text evidence="1">The sequence shown here is derived from an EMBL/GenBank/DDBJ whole genome shotgun (WGS) entry which is preliminary data.</text>
</comment>
<dbReference type="RefSeq" id="WP_130433688.1">
    <property type="nucleotide sequence ID" value="NZ_SGXF01000001.1"/>
</dbReference>
<dbReference type="EMBL" id="SGXF01000001">
    <property type="protein sequence ID" value="RZT02911.1"/>
    <property type="molecule type" value="Genomic_DNA"/>
</dbReference>
<gene>
    <name evidence="1" type="ORF">EV209_1041</name>
</gene>
<organism evidence="1 2">
    <name type="scientific">Cuneatibacter caecimuris</name>
    <dbReference type="NCBI Taxonomy" id="1796618"/>
    <lineage>
        <taxon>Bacteria</taxon>
        <taxon>Bacillati</taxon>
        <taxon>Bacillota</taxon>
        <taxon>Clostridia</taxon>
        <taxon>Lachnospirales</taxon>
        <taxon>Lachnospiraceae</taxon>
        <taxon>Cuneatibacter</taxon>
    </lineage>
</organism>
<accession>A0A4Q7PPH7</accession>
<reference evidence="1 2" key="1">
    <citation type="submission" date="2019-02" db="EMBL/GenBank/DDBJ databases">
        <title>Genomic Encyclopedia of Type Strains, Phase IV (KMG-IV): sequencing the most valuable type-strain genomes for metagenomic binning, comparative biology and taxonomic classification.</title>
        <authorList>
            <person name="Goeker M."/>
        </authorList>
    </citation>
    <scope>NUCLEOTIDE SEQUENCE [LARGE SCALE GENOMIC DNA]</scope>
    <source>
        <strain evidence="1 2">DSM 29486</strain>
    </source>
</reference>
<protein>
    <submittedName>
        <fullName evidence="1">Uncharacterized protein</fullName>
    </submittedName>
</protein>
<dbReference type="OrthoDB" id="2084903at2"/>
<evidence type="ECO:0000313" key="2">
    <source>
        <dbReference type="Proteomes" id="UP000292927"/>
    </source>
</evidence>